<dbReference type="GO" id="GO:0140663">
    <property type="term" value="F:ATP-dependent FeS chaperone activity"/>
    <property type="evidence" value="ECO:0007669"/>
    <property type="project" value="InterPro"/>
</dbReference>
<dbReference type="HAMAP" id="MF_02040">
    <property type="entry name" value="Mrp_NBP35"/>
    <property type="match status" value="1"/>
</dbReference>
<evidence type="ECO:0000256" key="8">
    <source>
        <dbReference type="SAM" id="MobiDB-lite"/>
    </source>
</evidence>
<comment type="similarity">
    <text evidence="6 7">Belongs to the Mrp/NBP35 ATP-binding proteins family.</text>
</comment>
<dbReference type="GO" id="GO:0016887">
    <property type="term" value="F:ATP hydrolysis activity"/>
    <property type="evidence" value="ECO:0007669"/>
    <property type="project" value="UniProtKB-UniRule"/>
</dbReference>
<dbReference type="FunFam" id="3.40.50.300:FF:000418">
    <property type="entry name" value="Iron-sulfur cluster carrier protein"/>
    <property type="match status" value="1"/>
</dbReference>
<dbReference type="GO" id="GO:0016226">
    <property type="term" value="P:iron-sulfur cluster assembly"/>
    <property type="evidence" value="ECO:0007669"/>
    <property type="project" value="InterPro"/>
</dbReference>
<feature type="region of interest" description="Disordered" evidence="8">
    <location>
        <begin position="113"/>
        <end position="162"/>
    </location>
</feature>
<keyword evidence="10" id="KW-1185">Reference proteome</keyword>
<dbReference type="OrthoDB" id="9809679at2"/>
<dbReference type="Gene3D" id="3.40.50.300">
    <property type="entry name" value="P-loop containing nucleotide triphosphate hydrolases"/>
    <property type="match status" value="1"/>
</dbReference>
<dbReference type="InterPro" id="IPR000808">
    <property type="entry name" value="Mrp-like_CS"/>
</dbReference>
<dbReference type="InterPro" id="IPR033756">
    <property type="entry name" value="YlxH/NBP35"/>
</dbReference>
<evidence type="ECO:0000256" key="7">
    <source>
        <dbReference type="HAMAP-Rule" id="MF_02040"/>
    </source>
</evidence>
<evidence type="ECO:0000256" key="5">
    <source>
        <dbReference type="ARBA" id="ARBA00023014"/>
    </source>
</evidence>
<dbReference type="GO" id="GO:0005524">
    <property type="term" value="F:ATP binding"/>
    <property type="evidence" value="ECO:0007669"/>
    <property type="project" value="UniProtKB-UniRule"/>
</dbReference>
<keyword evidence="7" id="KW-0378">Hydrolase</keyword>
<evidence type="ECO:0000256" key="2">
    <source>
        <dbReference type="ARBA" id="ARBA00022741"/>
    </source>
</evidence>
<keyword evidence="2 7" id="KW-0547">Nucleotide-binding</keyword>
<evidence type="ECO:0000313" key="10">
    <source>
        <dbReference type="Proteomes" id="UP000185753"/>
    </source>
</evidence>
<dbReference type="SUPFAM" id="SSF52540">
    <property type="entry name" value="P-loop containing nucleoside triphosphate hydrolases"/>
    <property type="match status" value="1"/>
</dbReference>
<gene>
    <name evidence="9" type="ORF">A9J31_05200</name>
</gene>
<dbReference type="PROSITE" id="PS01215">
    <property type="entry name" value="MRP"/>
    <property type="match status" value="1"/>
</dbReference>
<evidence type="ECO:0000256" key="4">
    <source>
        <dbReference type="ARBA" id="ARBA00023004"/>
    </source>
</evidence>
<comment type="caution">
    <text evidence="9">The sequence shown here is derived from an EMBL/GenBank/DDBJ whole genome shotgun (WGS) entry which is preliminary data.</text>
</comment>
<comment type="function">
    <text evidence="7">Binds and transfers iron-sulfur (Fe-S) clusters to target apoproteins. Can hydrolyze ATP.</text>
</comment>
<accession>A0A1A7R986</accession>
<dbReference type="EMBL" id="LZDS01000025">
    <property type="protein sequence ID" value="OBX28471.1"/>
    <property type="molecule type" value="Genomic_DNA"/>
</dbReference>
<evidence type="ECO:0000313" key="9">
    <source>
        <dbReference type="EMBL" id="OBX28471.1"/>
    </source>
</evidence>
<dbReference type="GO" id="GO:0051539">
    <property type="term" value="F:4 iron, 4 sulfur cluster binding"/>
    <property type="evidence" value="ECO:0007669"/>
    <property type="project" value="TreeGrafter"/>
</dbReference>
<dbReference type="GO" id="GO:0005829">
    <property type="term" value="C:cytosol"/>
    <property type="evidence" value="ECO:0007669"/>
    <property type="project" value="TreeGrafter"/>
</dbReference>
<dbReference type="PANTHER" id="PTHR42961">
    <property type="entry name" value="IRON-SULFUR PROTEIN NUBPL"/>
    <property type="match status" value="1"/>
</dbReference>
<keyword evidence="4 7" id="KW-0408">Iron</keyword>
<dbReference type="NCBIfam" id="NF008669">
    <property type="entry name" value="PRK11670.1"/>
    <property type="match status" value="1"/>
</dbReference>
<dbReference type="Pfam" id="PF10609">
    <property type="entry name" value="ParA"/>
    <property type="match status" value="1"/>
</dbReference>
<evidence type="ECO:0000256" key="3">
    <source>
        <dbReference type="ARBA" id="ARBA00022840"/>
    </source>
</evidence>
<dbReference type="InterPro" id="IPR044304">
    <property type="entry name" value="NUBPL-like"/>
</dbReference>
<proteinExistence type="inferred from homology"/>
<dbReference type="STRING" id="1443941.A9J31_05200"/>
<keyword evidence="5 7" id="KW-0411">Iron-sulfur</keyword>
<dbReference type="RefSeq" id="WP_067764593.1">
    <property type="nucleotide sequence ID" value="NZ_JBOINS010000024.1"/>
</dbReference>
<name>A0A1A7R986_9GAMM</name>
<dbReference type="GO" id="GO:0046872">
    <property type="term" value="F:metal ion binding"/>
    <property type="evidence" value="ECO:0007669"/>
    <property type="project" value="UniProtKB-KW"/>
</dbReference>
<dbReference type="InterPro" id="IPR019591">
    <property type="entry name" value="Mrp/NBP35_ATP-bd"/>
</dbReference>
<feature type="binding site" evidence="7">
    <location>
        <begin position="176"/>
        <end position="183"/>
    </location>
    <ligand>
        <name>ATP</name>
        <dbReference type="ChEBI" id="CHEBI:30616"/>
    </ligand>
</feature>
<dbReference type="CDD" id="cd02037">
    <property type="entry name" value="Mrp_NBP35"/>
    <property type="match status" value="1"/>
</dbReference>
<keyword evidence="3 7" id="KW-0067">ATP-binding</keyword>
<keyword evidence="1 7" id="KW-0479">Metal-binding</keyword>
<comment type="subunit">
    <text evidence="7">Homodimer.</text>
</comment>
<organism evidence="9 10">
    <name type="scientific">Acinetobacter gandensis</name>
    <dbReference type="NCBI Taxonomy" id="1443941"/>
    <lineage>
        <taxon>Bacteria</taxon>
        <taxon>Pseudomonadati</taxon>
        <taxon>Pseudomonadota</taxon>
        <taxon>Gammaproteobacteria</taxon>
        <taxon>Moraxellales</taxon>
        <taxon>Moraxellaceae</taxon>
        <taxon>Acinetobacter</taxon>
    </lineage>
</organism>
<evidence type="ECO:0000256" key="6">
    <source>
        <dbReference type="ARBA" id="ARBA00024036"/>
    </source>
</evidence>
<evidence type="ECO:0000256" key="1">
    <source>
        <dbReference type="ARBA" id="ARBA00022723"/>
    </source>
</evidence>
<dbReference type="AlphaFoldDB" id="A0A1A7R986"/>
<protein>
    <recommendedName>
        <fullName evidence="7">Iron-sulfur cluster carrier protein</fullName>
    </recommendedName>
</protein>
<dbReference type="Proteomes" id="UP000185753">
    <property type="component" value="Unassembled WGS sequence"/>
</dbReference>
<dbReference type="InterPro" id="IPR027417">
    <property type="entry name" value="P-loop_NTPase"/>
</dbReference>
<reference evidence="10" key="1">
    <citation type="submission" date="2016-06" db="EMBL/GenBank/DDBJ databases">
        <authorList>
            <person name="Radolfova-Krizova L."/>
            <person name="Nemec A."/>
        </authorList>
    </citation>
    <scope>NUCLEOTIDE SEQUENCE [LARGE SCALE GENOMIC DNA]</scope>
    <source>
        <strain evidence="10">ANC 4275</strain>
    </source>
</reference>
<dbReference type="PANTHER" id="PTHR42961:SF2">
    <property type="entry name" value="IRON-SULFUR PROTEIN NUBPL"/>
    <property type="match status" value="1"/>
</dbReference>
<sequence length="423" mass="45241">MSWLSSLKSVFSPSQEVKEEEIQQVLQNYILPNSSNALKDRITQVNVQGQILQITINTMPSEADDLQKIHDDLADALEKCGINELNMHVIQQKTGHKSEGGCGHHHAEGEICSSQEKAESSAAKSQLPPVVDASAKTPEAPAEVDPNNPPIQKAAPQQRDVPKHPRIKNVILVSSGKGGVGKSTTTVNLALALQQLGLKVGVLDADIYGPSIPTMLGNAGRTPMIEAEQFVPIEAYGMAVLSIGHLTGDNNTPVAWRGPKATGALMQLFNQTLWPDLDVLVIDMPPGTGDIQLTLAQRIPVTGAVIVTTPQNVALMDATKGIELFNRVHIPVMGVVENMSTHICSNCGHEEQIFGTGGGDQLSAQYDIPLLGRLPLNVQIRENADAGKPSVIAGDDAAESYMAIAQKVADALPQAEKDKNRIF</sequence>